<name>A0AA86N6C0_9EUKA</name>
<protein>
    <submittedName>
        <fullName evidence="2">Hypothetical_protein</fullName>
    </submittedName>
</protein>
<keyword evidence="3" id="KW-1185">Reference proteome</keyword>
<comment type="caution">
    <text evidence="1">The sequence shown here is derived from an EMBL/GenBank/DDBJ whole genome shotgun (WGS) entry which is preliminary data.</text>
</comment>
<dbReference type="EMBL" id="CATOUU010000027">
    <property type="protein sequence ID" value="CAI9913581.1"/>
    <property type="molecule type" value="Genomic_DNA"/>
</dbReference>
<sequence length="118" mass="13672">MVQGGRTIRLRATAHPVCHKNTYRNICLMANRRVQRVKKRENNLAQGIIFSNSKLLTFLKNLRERKNGIEVSVQVKQSYKYFINCLNDSQIVRLLTTTDNTSGENQDYQVQNSKLLIC</sequence>
<reference evidence="1" key="1">
    <citation type="submission" date="2023-06" db="EMBL/GenBank/DDBJ databases">
        <authorList>
            <person name="Kurt Z."/>
        </authorList>
    </citation>
    <scope>NUCLEOTIDE SEQUENCE</scope>
</reference>
<evidence type="ECO:0000313" key="1">
    <source>
        <dbReference type="EMBL" id="CAI9913581.1"/>
    </source>
</evidence>
<evidence type="ECO:0000313" key="2">
    <source>
        <dbReference type="EMBL" id="CAL6095545.1"/>
    </source>
</evidence>
<proteinExistence type="predicted"/>
<accession>A0AA86N6C0</accession>
<dbReference type="EMBL" id="CAXDID020000477">
    <property type="protein sequence ID" value="CAL6095545.1"/>
    <property type="molecule type" value="Genomic_DNA"/>
</dbReference>
<gene>
    <name evidence="1" type="ORF">HINF_LOCUS1226</name>
    <name evidence="2" type="ORF">HINF_LOCUS67999</name>
</gene>
<reference evidence="2 3" key="2">
    <citation type="submission" date="2024-07" db="EMBL/GenBank/DDBJ databases">
        <authorList>
            <person name="Akdeniz Z."/>
        </authorList>
    </citation>
    <scope>NUCLEOTIDE SEQUENCE [LARGE SCALE GENOMIC DNA]</scope>
</reference>
<dbReference type="Proteomes" id="UP001642409">
    <property type="component" value="Unassembled WGS sequence"/>
</dbReference>
<organism evidence="1">
    <name type="scientific">Hexamita inflata</name>
    <dbReference type="NCBI Taxonomy" id="28002"/>
    <lineage>
        <taxon>Eukaryota</taxon>
        <taxon>Metamonada</taxon>
        <taxon>Diplomonadida</taxon>
        <taxon>Hexamitidae</taxon>
        <taxon>Hexamitinae</taxon>
        <taxon>Hexamita</taxon>
    </lineage>
</organism>
<dbReference type="AlphaFoldDB" id="A0AA86N6C0"/>
<evidence type="ECO:0000313" key="3">
    <source>
        <dbReference type="Proteomes" id="UP001642409"/>
    </source>
</evidence>